<dbReference type="PATRIC" id="fig|1637975.4.peg.320"/>
<dbReference type="RefSeq" id="WP_056682259.1">
    <property type="nucleotide sequence ID" value="NZ_LJIX01000006.1"/>
</dbReference>
<evidence type="ECO:0000313" key="5">
    <source>
        <dbReference type="Proteomes" id="UP000050996"/>
    </source>
</evidence>
<proteinExistence type="predicted"/>
<reference evidence="4 5" key="1">
    <citation type="submission" date="2015-09" db="EMBL/GenBank/DDBJ databases">
        <title>Genome sequencing project for genomic taxonomy and phylogenomics of Bacillus-like bacteria.</title>
        <authorList>
            <person name="Liu B."/>
            <person name="Wang J."/>
            <person name="Zhu Y."/>
            <person name="Liu G."/>
            <person name="Chen Q."/>
            <person name="Chen Z."/>
            <person name="Lan J."/>
            <person name="Che J."/>
            <person name="Ge C."/>
            <person name="Shi H."/>
            <person name="Pan Z."/>
            <person name="Liu X."/>
        </authorList>
    </citation>
    <scope>NUCLEOTIDE SEQUENCE [LARGE SCALE GENOMIC DNA]</scope>
    <source>
        <strain evidence="4 5">FJAT-18043</strain>
    </source>
</reference>
<dbReference type="SUPFAM" id="SSF53335">
    <property type="entry name" value="S-adenosyl-L-methionine-dependent methyltransferases"/>
    <property type="match status" value="1"/>
</dbReference>
<accession>A0A0Q3QJJ0</accession>
<evidence type="ECO:0000256" key="1">
    <source>
        <dbReference type="ARBA" id="ARBA00022603"/>
    </source>
</evidence>
<dbReference type="CDD" id="cd02440">
    <property type="entry name" value="AdoMet_MTases"/>
    <property type="match status" value="1"/>
</dbReference>
<evidence type="ECO:0000259" key="3">
    <source>
        <dbReference type="Pfam" id="PF13649"/>
    </source>
</evidence>
<name>A0A0Q3QJJ0_9BACI</name>
<dbReference type="Pfam" id="PF13649">
    <property type="entry name" value="Methyltransf_25"/>
    <property type="match status" value="1"/>
</dbReference>
<keyword evidence="5" id="KW-1185">Reference proteome</keyword>
<protein>
    <submittedName>
        <fullName evidence="4">Methyltransferase</fullName>
    </submittedName>
</protein>
<dbReference type="STRING" id="1637975.AN957_03275"/>
<sequence>MEYRGSSAYNQADFFNSYTKRRDRKDSPNNAIEGPIIKELIGGVQYKDILDLGCGDASFGKELLKQGAASYTGIEGSEQMIASAAFNLSGLNGALLHETMESYHYPENDFDIVTSRFAIHYVQDILLLFQNVHSTLKDNGKFIFSVQHPLTTSSFISKQKGDKRGNWVVDDYFIEGERKEPWIDQTVVKYHRTIEHYFKALTASGFSVVDLREGSPKREHFSNEEEFTRRLRIPVVLAFSCTK</sequence>
<comment type="caution">
    <text evidence="4">The sequence shown here is derived from an EMBL/GenBank/DDBJ whole genome shotgun (WGS) entry which is preliminary data.</text>
</comment>
<evidence type="ECO:0000313" key="4">
    <source>
        <dbReference type="EMBL" id="KQL17728.1"/>
    </source>
</evidence>
<dbReference type="InterPro" id="IPR041698">
    <property type="entry name" value="Methyltransf_25"/>
</dbReference>
<dbReference type="Proteomes" id="UP000050996">
    <property type="component" value="Unassembled WGS sequence"/>
</dbReference>
<gene>
    <name evidence="4" type="ORF">AN957_03275</name>
</gene>
<organism evidence="4 5">
    <name type="scientific">Cytobacillus solani</name>
    <dbReference type="NCBI Taxonomy" id="1637975"/>
    <lineage>
        <taxon>Bacteria</taxon>
        <taxon>Bacillati</taxon>
        <taxon>Bacillota</taxon>
        <taxon>Bacilli</taxon>
        <taxon>Bacillales</taxon>
        <taxon>Bacillaceae</taxon>
        <taxon>Cytobacillus</taxon>
    </lineage>
</organism>
<keyword evidence="2 4" id="KW-0808">Transferase</keyword>
<dbReference type="EMBL" id="LJIX01000006">
    <property type="protein sequence ID" value="KQL17728.1"/>
    <property type="molecule type" value="Genomic_DNA"/>
</dbReference>
<dbReference type="PANTHER" id="PTHR43861:SF1">
    <property type="entry name" value="TRANS-ACONITATE 2-METHYLTRANSFERASE"/>
    <property type="match status" value="1"/>
</dbReference>
<dbReference type="Gene3D" id="3.40.50.150">
    <property type="entry name" value="Vaccinia Virus protein VP39"/>
    <property type="match status" value="1"/>
</dbReference>
<dbReference type="GO" id="GO:0008168">
    <property type="term" value="F:methyltransferase activity"/>
    <property type="evidence" value="ECO:0007669"/>
    <property type="project" value="UniProtKB-KW"/>
</dbReference>
<dbReference type="PANTHER" id="PTHR43861">
    <property type="entry name" value="TRANS-ACONITATE 2-METHYLTRANSFERASE-RELATED"/>
    <property type="match status" value="1"/>
</dbReference>
<dbReference type="AlphaFoldDB" id="A0A0Q3QJJ0"/>
<feature type="domain" description="Methyltransferase" evidence="3">
    <location>
        <begin position="49"/>
        <end position="140"/>
    </location>
</feature>
<keyword evidence="1 4" id="KW-0489">Methyltransferase</keyword>
<dbReference type="InterPro" id="IPR029063">
    <property type="entry name" value="SAM-dependent_MTases_sf"/>
</dbReference>
<dbReference type="GO" id="GO:0032259">
    <property type="term" value="P:methylation"/>
    <property type="evidence" value="ECO:0007669"/>
    <property type="project" value="UniProtKB-KW"/>
</dbReference>
<evidence type="ECO:0000256" key="2">
    <source>
        <dbReference type="ARBA" id="ARBA00022679"/>
    </source>
</evidence>